<dbReference type="OrthoDB" id="346907at2759"/>
<dbReference type="Gene3D" id="1.10.510.10">
    <property type="entry name" value="Transferase(Phosphotransferase) domain 1"/>
    <property type="match status" value="1"/>
</dbReference>
<dbReference type="GO" id="GO:0005524">
    <property type="term" value="F:ATP binding"/>
    <property type="evidence" value="ECO:0007669"/>
    <property type="project" value="UniProtKB-UniRule"/>
</dbReference>
<dbReference type="PROSITE" id="PS00108">
    <property type="entry name" value="PROTEIN_KINASE_ST"/>
    <property type="match status" value="1"/>
</dbReference>
<evidence type="ECO:0000313" key="9">
    <source>
        <dbReference type="Proteomes" id="UP000054248"/>
    </source>
</evidence>
<feature type="binding site" evidence="4">
    <location>
        <position position="109"/>
    </location>
    <ligand>
        <name>ATP</name>
        <dbReference type="ChEBI" id="CHEBI:30616"/>
    </ligand>
</feature>
<dbReference type="Proteomes" id="UP000054248">
    <property type="component" value="Unassembled WGS sequence"/>
</dbReference>
<dbReference type="SMART" id="SM00220">
    <property type="entry name" value="S_TKc"/>
    <property type="match status" value="1"/>
</dbReference>
<reference evidence="8 9" key="1">
    <citation type="submission" date="2014-04" db="EMBL/GenBank/DDBJ databases">
        <authorList>
            <consortium name="DOE Joint Genome Institute"/>
            <person name="Kuo A."/>
            <person name="Girlanda M."/>
            <person name="Perotto S."/>
            <person name="Kohler A."/>
            <person name="Nagy L.G."/>
            <person name="Floudas D."/>
            <person name="Copeland A."/>
            <person name="Barry K.W."/>
            <person name="Cichocki N."/>
            <person name="Veneault-Fourrey C."/>
            <person name="LaButti K."/>
            <person name="Lindquist E.A."/>
            <person name="Lipzen A."/>
            <person name="Lundell T."/>
            <person name="Morin E."/>
            <person name="Murat C."/>
            <person name="Sun H."/>
            <person name="Tunlid A."/>
            <person name="Henrissat B."/>
            <person name="Grigoriev I.V."/>
            <person name="Hibbett D.S."/>
            <person name="Martin F."/>
            <person name="Nordberg H.P."/>
            <person name="Cantor M.N."/>
            <person name="Hua S.X."/>
        </authorList>
    </citation>
    <scope>NUCLEOTIDE SEQUENCE [LARGE SCALE GENOMIC DNA]</scope>
    <source>
        <strain evidence="8 9">MUT 4182</strain>
    </source>
</reference>
<dbReference type="EMBL" id="KN823123">
    <property type="protein sequence ID" value="KIO21928.1"/>
    <property type="molecule type" value="Genomic_DNA"/>
</dbReference>
<dbReference type="AlphaFoldDB" id="A0A0C3KKK6"/>
<dbReference type="CDD" id="cd14014">
    <property type="entry name" value="STKc_PknB_like"/>
    <property type="match status" value="1"/>
</dbReference>
<keyword evidence="1 5" id="KW-0808">Transferase</keyword>
<sequence length="362" mass="39244">MADTSLSSGDIPAINVQHPTAPTAPARREAGLEPRVSPKLVGATLSPRTSATPLPDDSIIQPGAQPYNLPDPLPGILTKIKRIGGGAYGNVYQGVWTLPGKDPIPVAIKCIREAHLDDEDDPQAKQERFERRIRRETVIWQTTSHKNILPFHGYQIVDGEPMLVSPWCKNGSLASYVNEHPDLPDVEKLKLLRDAACGLAYLHSLQPPIIHGDIKPDNVIITDDKIGSLCDFGISRVMTSLGTHTGLTTSGQGAGTAGYQAKELYDENSRPTAMSDVYAFGGLILTAMSGKSPFHKKTIAAAIIIAISLDETPIPTDHVALPEGDPLWGLLQRSWDPDPEQRPSMAQVVQELESEIRKRSGD</sequence>
<dbReference type="InterPro" id="IPR000719">
    <property type="entry name" value="Prot_kinase_dom"/>
</dbReference>
<dbReference type="InterPro" id="IPR011009">
    <property type="entry name" value="Kinase-like_dom_sf"/>
</dbReference>
<evidence type="ECO:0000259" key="7">
    <source>
        <dbReference type="PROSITE" id="PS50011"/>
    </source>
</evidence>
<keyword evidence="2 4" id="KW-0547">Nucleotide-binding</keyword>
<dbReference type="InterPro" id="IPR017441">
    <property type="entry name" value="Protein_kinase_ATP_BS"/>
</dbReference>
<reference evidence="9" key="2">
    <citation type="submission" date="2015-01" db="EMBL/GenBank/DDBJ databases">
        <title>Evolutionary Origins and Diversification of the Mycorrhizal Mutualists.</title>
        <authorList>
            <consortium name="DOE Joint Genome Institute"/>
            <consortium name="Mycorrhizal Genomics Consortium"/>
            <person name="Kohler A."/>
            <person name="Kuo A."/>
            <person name="Nagy L.G."/>
            <person name="Floudas D."/>
            <person name="Copeland A."/>
            <person name="Barry K.W."/>
            <person name="Cichocki N."/>
            <person name="Veneault-Fourrey C."/>
            <person name="LaButti K."/>
            <person name="Lindquist E.A."/>
            <person name="Lipzen A."/>
            <person name="Lundell T."/>
            <person name="Morin E."/>
            <person name="Murat C."/>
            <person name="Riley R."/>
            <person name="Ohm R."/>
            <person name="Sun H."/>
            <person name="Tunlid A."/>
            <person name="Henrissat B."/>
            <person name="Grigoriev I.V."/>
            <person name="Hibbett D.S."/>
            <person name="Martin F."/>
        </authorList>
    </citation>
    <scope>NUCLEOTIDE SEQUENCE [LARGE SCALE GENOMIC DNA]</scope>
    <source>
        <strain evidence="9">MUT 4182</strain>
    </source>
</reference>
<dbReference type="STRING" id="1051891.A0A0C3KKK6"/>
<dbReference type="GO" id="GO:0004674">
    <property type="term" value="F:protein serine/threonine kinase activity"/>
    <property type="evidence" value="ECO:0007669"/>
    <property type="project" value="UniProtKB-KW"/>
</dbReference>
<keyword evidence="9" id="KW-1185">Reference proteome</keyword>
<dbReference type="PROSITE" id="PS00107">
    <property type="entry name" value="PROTEIN_KINASE_ATP"/>
    <property type="match status" value="1"/>
</dbReference>
<keyword evidence="3 4" id="KW-0067">ATP-binding</keyword>
<evidence type="ECO:0000256" key="5">
    <source>
        <dbReference type="RuleBase" id="RU000304"/>
    </source>
</evidence>
<evidence type="ECO:0000256" key="6">
    <source>
        <dbReference type="SAM" id="MobiDB-lite"/>
    </source>
</evidence>
<accession>A0A0C3KKK6</accession>
<name>A0A0C3KKK6_9AGAM</name>
<evidence type="ECO:0000256" key="1">
    <source>
        <dbReference type="ARBA" id="ARBA00022527"/>
    </source>
</evidence>
<keyword evidence="1 5" id="KW-0723">Serine/threonine-protein kinase</keyword>
<dbReference type="PROSITE" id="PS50011">
    <property type="entry name" value="PROTEIN_KINASE_DOM"/>
    <property type="match status" value="1"/>
</dbReference>
<evidence type="ECO:0000256" key="4">
    <source>
        <dbReference type="PROSITE-ProRule" id="PRU10141"/>
    </source>
</evidence>
<organism evidence="8 9">
    <name type="scientific">Tulasnella calospora MUT 4182</name>
    <dbReference type="NCBI Taxonomy" id="1051891"/>
    <lineage>
        <taxon>Eukaryota</taxon>
        <taxon>Fungi</taxon>
        <taxon>Dikarya</taxon>
        <taxon>Basidiomycota</taxon>
        <taxon>Agaricomycotina</taxon>
        <taxon>Agaricomycetes</taxon>
        <taxon>Cantharellales</taxon>
        <taxon>Tulasnellaceae</taxon>
        <taxon>Tulasnella</taxon>
    </lineage>
</organism>
<feature type="region of interest" description="Disordered" evidence="6">
    <location>
        <begin position="1"/>
        <end position="57"/>
    </location>
</feature>
<comment type="similarity">
    <text evidence="5">Belongs to the protein kinase superfamily.</text>
</comment>
<dbReference type="InterPro" id="IPR051681">
    <property type="entry name" value="Ser/Thr_Kinases-Pseudokinases"/>
</dbReference>
<gene>
    <name evidence="8" type="ORF">M407DRAFT_122784</name>
</gene>
<feature type="domain" description="Protein kinase" evidence="7">
    <location>
        <begin position="77"/>
        <end position="356"/>
    </location>
</feature>
<protein>
    <recommendedName>
        <fullName evidence="7">Protein kinase domain-containing protein</fullName>
    </recommendedName>
</protein>
<dbReference type="PANTHER" id="PTHR44329">
    <property type="entry name" value="SERINE/THREONINE-PROTEIN KINASE TNNI3K-RELATED"/>
    <property type="match status" value="1"/>
</dbReference>
<keyword evidence="1 5" id="KW-0418">Kinase</keyword>
<dbReference type="PANTHER" id="PTHR44329:SF214">
    <property type="entry name" value="PROTEIN KINASE DOMAIN-CONTAINING PROTEIN"/>
    <property type="match status" value="1"/>
</dbReference>
<dbReference type="InterPro" id="IPR001245">
    <property type="entry name" value="Ser-Thr/Tyr_kinase_cat_dom"/>
</dbReference>
<dbReference type="SUPFAM" id="SSF56112">
    <property type="entry name" value="Protein kinase-like (PK-like)"/>
    <property type="match status" value="1"/>
</dbReference>
<dbReference type="HOGENOM" id="CLU_000288_7_18_1"/>
<dbReference type="Pfam" id="PF07714">
    <property type="entry name" value="PK_Tyr_Ser-Thr"/>
    <property type="match status" value="1"/>
</dbReference>
<feature type="region of interest" description="Disordered" evidence="6">
    <location>
        <begin position="335"/>
        <end position="362"/>
    </location>
</feature>
<evidence type="ECO:0000313" key="8">
    <source>
        <dbReference type="EMBL" id="KIO21928.1"/>
    </source>
</evidence>
<proteinExistence type="inferred from homology"/>
<evidence type="ECO:0000256" key="2">
    <source>
        <dbReference type="ARBA" id="ARBA00022741"/>
    </source>
</evidence>
<dbReference type="InterPro" id="IPR008271">
    <property type="entry name" value="Ser/Thr_kinase_AS"/>
</dbReference>
<evidence type="ECO:0000256" key="3">
    <source>
        <dbReference type="ARBA" id="ARBA00022840"/>
    </source>
</evidence>